<dbReference type="AlphaFoldDB" id="A0A8S0ZHX6"/>
<reference evidence="2 3" key="1">
    <citation type="submission" date="2020-04" db="EMBL/GenBank/DDBJ databases">
        <authorList>
            <person name="Wallbank WR R."/>
            <person name="Pardo Diaz C."/>
            <person name="Kozak K."/>
            <person name="Martin S."/>
            <person name="Jiggins C."/>
            <person name="Moest M."/>
            <person name="Warren A I."/>
            <person name="Byers J.R.P. K."/>
            <person name="Montejo-Kovacevich G."/>
            <person name="Yen C E."/>
        </authorList>
    </citation>
    <scope>NUCLEOTIDE SEQUENCE [LARGE SCALE GENOMIC DNA]</scope>
</reference>
<dbReference type="OrthoDB" id="7049272at2759"/>
<accession>A0A8S0ZHX6</accession>
<protein>
    <submittedName>
        <fullName evidence="2">Uncharacterized protein</fullName>
    </submittedName>
</protein>
<evidence type="ECO:0000313" key="2">
    <source>
        <dbReference type="EMBL" id="CAB3231293.1"/>
    </source>
</evidence>
<comment type="caution">
    <text evidence="2">The sequence shown here is derived from an EMBL/GenBank/DDBJ whole genome shotgun (WGS) entry which is preliminary data.</text>
</comment>
<gene>
    <name evidence="2" type="ORF">APLA_LOCUS5114</name>
</gene>
<proteinExistence type="predicted"/>
<organism evidence="2 3">
    <name type="scientific">Arctia plantaginis</name>
    <name type="common">Wood tiger moth</name>
    <name type="synonym">Phalaena plantaginis</name>
    <dbReference type="NCBI Taxonomy" id="874455"/>
    <lineage>
        <taxon>Eukaryota</taxon>
        <taxon>Metazoa</taxon>
        <taxon>Ecdysozoa</taxon>
        <taxon>Arthropoda</taxon>
        <taxon>Hexapoda</taxon>
        <taxon>Insecta</taxon>
        <taxon>Pterygota</taxon>
        <taxon>Neoptera</taxon>
        <taxon>Endopterygota</taxon>
        <taxon>Lepidoptera</taxon>
        <taxon>Glossata</taxon>
        <taxon>Ditrysia</taxon>
        <taxon>Noctuoidea</taxon>
        <taxon>Erebidae</taxon>
        <taxon>Arctiinae</taxon>
        <taxon>Arctia</taxon>
    </lineage>
</organism>
<name>A0A8S0ZHX6_ARCPL</name>
<evidence type="ECO:0000313" key="3">
    <source>
        <dbReference type="Proteomes" id="UP000494256"/>
    </source>
</evidence>
<dbReference type="EMBL" id="CADEBD010000288">
    <property type="protein sequence ID" value="CAB3231293.1"/>
    <property type="molecule type" value="Genomic_DNA"/>
</dbReference>
<feature type="region of interest" description="Disordered" evidence="1">
    <location>
        <begin position="100"/>
        <end position="138"/>
    </location>
</feature>
<dbReference type="Proteomes" id="UP000494256">
    <property type="component" value="Unassembled WGS sequence"/>
</dbReference>
<evidence type="ECO:0000256" key="1">
    <source>
        <dbReference type="SAM" id="MobiDB-lite"/>
    </source>
</evidence>
<sequence length="138" mass="14547">MAAIVKLVPGKCSQDALGTNRKKFDTECLILSDKLDSKAELRKSMMACSYLSTTGMSSEASGAACWTPPAMGCMAPEMEGPSSMQPPMYLRPQTVPLSLPPAPLTLCPGPSQEPALDLSTSTALKSRLPSPPSDDEAE</sequence>